<dbReference type="EMBL" id="CM051400">
    <property type="protein sequence ID" value="KAJ4715243.1"/>
    <property type="molecule type" value="Genomic_DNA"/>
</dbReference>
<protein>
    <submittedName>
        <fullName evidence="1">Beta-galactosidase</fullName>
    </submittedName>
</protein>
<evidence type="ECO:0000313" key="1">
    <source>
        <dbReference type="EMBL" id="KAJ4715243.1"/>
    </source>
</evidence>
<proteinExistence type="predicted"/>
<keyword evidence="2" id="KW-1185">Reference proteome</keyword>
<accession>A0ACC1XVU0</accession>
<comment type="caution">
    <text evidence="1">The sequence shown here is derived from an EMBL/GenBank/DDBJ whole genome shotgun (WGS) entry which is preliminary data.</text>
</comment>
<sequence length="806" mass="91159">MKIPISGVLFLFFFIFSFVPFSDAAFNVTYTNRSLIIDGEPKLIFSASIHYPRSVPAMWPGLVQAAKEGGINTIESYVFWNGHERSPGKYYFEGRFDLLKFIRIVQEAGMYMILRIGPFVAAEYNYGGVPVWLHFVPGTTFRDYDSPWMVENEYSWYIQFSHEGKKYMKWAAKMAVSTNTGVPWIMCQEWDAPDPIIDSINDFYGDWFAPHNPTMPKIWTENWPGWYTSFGDGTIQRPAEDVAFSVARFFSSGGSVNNYYMYHGGTNFGRTSGLFTTTSYDYDAPIDEYGIPRNPKYGHLKEVHEAIKLCEHALLHYSKRTNTSLTPEEVHYRIIEYTDSSGACLAAFLANVDDKNDKTFVYRNKSYHVPSWSVSILPECKTVIFNTAKVKTETSVFDMVPEKLQPSEPSSDKDSKLNWEVYNEMVGIWGQPNFVQNCLHDHLNVTKDASDYLWYTTRIHVSEDEEFFKTGKPPTLEIESTGGAQWIFINDKLIEGEPTGDNRSYPITLKPGMNHIAILSMTVGLQSAGVHYEFNGAGPTSVKIKGFNWGTMDLSRSYWSYKIGLEGEDLGIYNPDCSENVNWISTTEPPINQSLTWYKVVVNEPLGDEPIGMDMLHMGKGHAWLNGEAIGRYWNKSSDNCVEGCDYRGHFDQKKCVTNCGKPTQRWYHVPRSWFKPTGNVLVIFEEIGGDPTKITFSRRKVSGSCGVAGEHPHHVNGTEIAQKLHLKCPKNTHISNVKFASYGTPKGTCGSLRLGDCHAANSISVVEKVCLKKNKCSIDLQQQQHFDMDLCPGATKRLAAEVTCS</sequence>
<name>A0ACC1XVU0_MELAZ</name>
<organism evidence="1 2">
    <name type="scientific">Melia azedarach</name>
    <name type="common">Chinaberry tree</name>
    <dbReference type="NCBI Taxonomy" id="155640"/>
    <lineage>
        <taxon>Eukaryota</taxon>
        <taxon>Viridiplantae</taxon>
        <taxon>Streptophyta</taxon>
        <taxon>Embryophyta</taxon>
        <taxon>Tracheophyta</taxon>
        <taxon>Spermatophyta</taxon>
        <taxon>Magnoliopsida</taxon>
        <taxon>eudicotyledons</taxon>
        <taxon>Gunneridae</taxon>
        <taxon>Pentapetalae</taxon>
        <taxon>rosids</taxon>
        <taxon>malvids</taxon>
        <taxon>Sapindales</taxon>
        <taxon>Meliaceae</taxon>
        <taxon>Melia</taxon>
    </lineage>
</organism>
<evidence type="ECO:0000313" key="2">
    <source>
        <dbReference type="Proteomes" id="UP001164539"/>
    </source>
</evidence>
<gene>
    <name evidence="1" type="ORF">OWV82_013623</name>
</gene>
<dbReference type="Proteomes" id="UP001164539">
    <property type="component" value="Chromosome 7"/>
</dbReference>
<reference evidence="1 2" key="1">
    <citation type="journal article" date="2023" name="Science">
        <title>Complex scaffold remodeling in plant triterpene biosynthesis.</title>
        <authorList>
            <person name="De La Pena R."/>
            <person name="Hodgson H."/>
            <person name="Liu J.C."/>
            <person name="Stephenson M.J."/>
            <person name="Martin A.C."/>
            <person name="Owen C."/>
            <person name="Harkess A."/>
            <person name="Leebens-Mack J."/>
            <person name="Jimenez L.E."/>
            <person name="Osbourn A."/>
            <person name="Sattely E.S."/>
        </authorList>
    </citation>
    <scope>NUCLEOTIDE SEQUENCE [LARGE SCALE GENOMIC DNA]</scope>
    <source>
        <strain evidence="2">cv. JPN11</strain>
        <tissue evidence="1">Leaf</tissue>
    </source>
</reference>